<feature type="non-terminal residue" evidence="2">
    <location>
        <position position="234"/>
    </location>
</feature>
<feature type="region of interest" description="Disordered" evidence="1">
    <location>
        <begin position="1"/>
        <end position="150"/>
    </location>
</feature>
<evidence type="ECO:0000313" key="2">
    <source>
        <dbReference type="EMBL" id="CAA9321361.1"/>
    </source>
</evidence>
<feature type="compositionally biased region" description="Low complexity" evidence="1">
    <location>
        <begin position="116"/>
        <end position="129"/>
    </location>
</feature>
<feature type="compositionally biased region" description="Basic residues" evidence="1">
    <location>
        <begin position="133"/>
        <end position="150"/>
    </location>
</feature>
<accession>A0A6J4L3A1</accession>
<feature type="compositionally biased region" description="Basic residues" evidence="1">
    <location>
        <begin position="28"/>
        <end position="52"/>
    </location>
</feature>
<proteinExistence type="predicted"/>
<sequence length="234" mass="26349">ERPPAAVPRERGVPLRRREARQELRAAGAHHRGPAPRRRSPPVRREPRRRGGGARPDLQPRHGRVRGRRRRVLQRRHDCRLRVLGGGHRGRPGPAGRHRPSVPGPDPRPAGRRPRLLPGPEVEPGAPDLAPRRGPRLRRTPPLRPARHRGPVPDLLRAVLRHRPRPGRADRCPVQRPDGDRRHRAAHPVLPGLRGGRGRRRLPVRPRAVGGDPARGGRAGVHVPHAQRRPRHRL</sequence>
<organism evidence="2">
    <name type="scientific">uncultured Nocardioidaceae bacterium</name>
    <dbReference type="NCBI Taxonomy" id="253824"/>
    <lineage>
        <taxon>Bacteria</taxon>
        <taxon>Bacillati</taxon>
        <taxon>Actinomycetota</taxon>
        <taxon>Actinomycetes</taxon>
        <taxon>Propionibacteriales</taxon>
        <taxon>Nocardioidaceae</taxon>
        <taxon>environmental samples</taxon>
    </lineage>
</organism>
<feature type="compositionally biased region" description="Basic and acidic residues" evidence="1">
    <location>
        <begin position="167"/>
        <end position="181"/>
    </location>
</feature>
<name>A0A6J4L3A1_9ACTN</name>
<dbReference type="EMBL" id="CADCUI010000001">
    <property type="protein sequence ID" value="CAA9321361.1"/>
    <property type="molecule type" value="Genomic_DNA"/>
</dbReference>
<feature type="compositionally biased region" description="Basic residues" evidence="1">
    <location>
        <begin position="225"/>
        <end position="234"/>
    </location>
</feature>
<gene>
    <name evidence="2" type="ORF">AVDCRST_MAG34-1459</name>
</gene>
<feature type="region of interest" description="Disordered" evidence="1">
    <location>
        <begin position="165"/>
        <end position="234"/>
    </location>
</feature>
<dbReference type="AlphaFoldDB" id="A0A6J4L3A1"/>
<evidence type="ECO:0000256" key="1">
    <source>
        <dbReference type="SAM" id="MobiDB-lite"/>
    </source>
</evidence>
<feature type="compositionally biased region" description="Basic residues" evidence="1">
    <location>
        <begin position="61"/>
        <end position="79"/>
    </location>
</feature>
<protein>
    <submittedName>
        <fullName evidence="2">Uncharacterized protein</fullName>
    </submittedName>
</protein>
<reference evidence="2" key="1">
    <citation type="submission" date="2020-02" db="EMBL/GenBank/DDBJ databases">
        <authorList>
            <person name="Meier V. D."/>
        </authorList>
    </citation>
    <scope>NUCLEOTIDE SEQUENCE</scope>
    <source>
        <strain evidence="2">AVDCRST_MAG34</strain>
    </source>
</reference>
<feature type="non-terminal residue" evidence="2">
    <location>
        <position position="1"/>
    </location>
</feature>
<feature type="compositionally biased region" description="Basic and acidic residues" evidence="1">
    <location>
        <begin position="1"/>
        <end position="24"/>
    </location>
</feature>
<feature type="compositionally biased region" description="Basic residues" evidence="1">
    <location>
        <begin position="88"/>
        <end position="100"/>
    </location>
</feature>